<dbReference type="STRING" id="1195763.ABT56_10525"/>
<dbReference type="EMBL" id="LDOT01000012">
    <property type="protein sequence ID" value="KLV05950.1"/>
    <property type="molecule type" value="Genomic_DNA"/>
</dbReference>
<dbReference type="Pfam" id="PF01965">
    <property type="entry name" value="DJ-1_PfpI"/>
    <property type="match status" value="1"/>
</dbReference>
<protein>
    <submittedName>
        <fullName evidence="3">Oxidative-stress-resistance chaperone</fullName>
    </submittedName>
</protein>
<dbReference type="FunFam" id="3.40.50.880:FF:000015">
    <property type="entry name" value="Protein DJ-1 homolog C"/>
    <property type="match status" value="1"/>
</dbReference>
<evidence type="ECO:0000256" key="1">
    <source>
        <dbReference type="ARBA" id="ARBA00022737"/>
    </source>
</evidence>
<dbReference type="InterPro" id="IPR006287">
    <property type="entry name" value="DJ-1"/>
</dbReference>
<dbReference type="PATRIC" id="fig|1195763.3.peg.2205"/>
<evidence type="ECO:0000313" key="4">
    <source>
        <dbReference type="Proteomes" id="UP000036097"/>
    </source>
</evidence>
<dbReference type="SUPFAM" id="SSF52317">
    <property type="entry name" value="Class I glutamine amidotransferase-like"/>
    <property type="match status" value="1"/>
</dbReference>
<accession>A0A0J1H2B1</accession>
<dbReference type="InterPro" id="IPR050325">
    <property type="entry name" value="Prot/Nucl_acid_deglycase"/>
</dbReference>
<dbReference type="PANTHER" id="PTHR48094:SF23">
    <property type="entry name" value="PROTEIN_NUCLEIC ACID DEGLYCASE 3"/>
    <property type="match status" value="1"/>
</dbReference>
<keyword evidence="1" id="KW-0677">Repeat</keyword>
<dbReference type="CDD" id="cd03135">
    <property type="entry name" value="GATase1_DJ-1"/>
    <property type="match status" value="1"/>
</dbReference>
<evidence type="ECO:0000313" key="3">
    <source>
        <dbReference type="EMBL" id="KLV05950.1"/>
    </source>
</evidence>
<comment type="caution">
    <text evidence="3">The sequence shown here is derived from an EMBL/GenBank/DDBJ whole genome shotgun (WGS) entry which is preliminary data.</text>
</comment>
<dbReference type="PANTHER" id="PTHR48094">
    <property type="entry name" value="PROTEIN/NUCLEIC ACID DEGLYCASE DJ-1-RELATED"/>
    <property type="match status" value="1"/>
</dbReference>
<dbReference type="OrthoDB" id="9803764at2"/>
<dbReference type="RefSeq" id="WP_047878812.1">
    <property type="nucleotide sequence ID" value="NZ_LDOT01000012.1"/>
</dbReference>
<gene>
    <name evidence="3" type="ORF">ABT56_10525</name>
</gene>
<dbReference type="InterPro" id="IPR002818">
    <property type="entry name" value="DJ-1/PfpI"/>
</dbReference>
<proteinExistence type="predicted"/>
<reference evidence="3 4" key="1">
    <citation type="submission" date="2015-05" db="EMBL/GenBank/DDBJ databases">
        <title>Photobacterium galathea sp. nov.</title>
        <authorList>
            <person name="Machado H."/>
            <person name="Gram L."/>
        </authorList>
    </citation>
    <scope>NUCLEOTIDE SEQUENCE [LARGE SCALE GENOMIC DNA]</scope>
    <source>
        <strain evidence="3 4">CGMCC 1.12159</strain>
    </source>
</reference>
<dbReference type="InterPro" id="IPR029062">
    <property type="entry name" value="Class_I_gatase-like"/>
</dbReference>
<organism evidence="3 4">
    <name type="scientific">Photobacterium aquae</name>
    <dbReference type="NCBI Taxonomy" id="1195763"/>
    <lineage>
        <taxon>Bacteria</taxon>
        <taxon>Pseudomonadati</taxon>
        <taxon>Pseudomonadota</taxon>
        <taxon>Gammaproteobacteria</taxon>
        <taxon>Vibrionales</taxon>
        <taxon>Vibrionaceae</taxon>
        <taxon>Photobacterium</taxon>
    </lineage>
</organism>
<sequence length="210" mass="22602">MTIDQSTATPIRVAVCIAPGTEEMEAINTIDILLRAGFDVTTASADSNGELIVTGSRGIKLVADVALAKIADEQFDCVVLPGGLGGSECFRDSPLVIEFVKQHHFDGKLVAAICAAPALVFVHHQLFPKAIMTAHPAFHSHIPEQQLRVKRVVYDKNDNLLTSQGPGTSQEFALAIIAQLAGKPLAADVAEPMVMWPHMHFDIMPKGETR</sequence>
<feature type="domain" description="DJ-1/PfpI" evidence="2">
    <location>
        <begin position="12"/>
        <end position="179"/>
    </location>
</feature>
<dbReference type="Gene3D" id="3.40.50.880">
    <property type="match status" value="1"/>
</dbReference>
<evidence type="ECO:0000259" key="2">
    <source>
        <dbReference type="Pfam" id="PF01965"/>
    </source>
</evidence>
<dbReference type="NCBIfam" id="TIGR01383">
    <property type="entry name" value="not_thiJ"/>
    <property type="match status" value="1"/>
</dbReference>
<dbReference type="GO" id="GO:0005737">
    <property type="term" value="C:cytoplasm"/>
    <property type="evidence" value="ECO:0007669"/>
    <property type="project" value="UniProtKB-ARBA"/>
</dbReference>
<keyword evidence="4" id="KW-1185">Reference proteome</keyword>
<name>A0A0J1H2B1_9GAMM</name>
<dbReference type="Proteomes" id="UP000036097">
    <property type="component" value="Unassembled WGS sequence"/>
</dbReference>
<dbReference type="AlphaFoldDB" id="A0A0J1H2B1"/>